<dbReference type="GO" id="GO:0005524">
    <property type="term" value="F:ATP binding"/>
    <property type="evidence" value="ECO:0007669"/>
    <property type="project" value="UniProtKB-KW"/>
</dbReference>
<accession>A0A0G1KDF8</accession>
<dbReference type="Gene3D" id="3.30.1330.10">
    <property type="entry name" value="PurM-like, N-terminal domain"/>
    <property type="match status" value="1"/>
</dbReference>
<dbReference type="PANTHER" id="PTHR10520:SF12">
    <property type="entry name" value="TRIFUNCTIONAL PURINE BIOSYNTHETIC PROTEIN ADENOSINE-3"/>
    <property type="match status" value="1"/>
</dbReference>
<keyword evidence="5" id="KW-0547">Nucleotide-binding</keyword>
<evidence type="ECO:0000256" key="3">
    <source>
        <dbReference type="ARBA" id="ARBA00013047"/>
    </source>
</evidence>
<comment type="similarity">
    <text evidence="2">Belongs to the AIR synthase family.</text>
</comment>
<organism evidence="11 12">
    <name type="scientific">Candidatus Azambacteria bacterium GW2011_GWA1_44_9</name>
    <dbReference type="NCBI Taxonomy" id="1618610"/>
    <lineage>
        <taxon>Bacteria</taxon>
        <taxon>Candidatus Azamiibacteriota</taxon>
    </lineage>
</organism>
<dbReference type="InterPro" id="IPR036676">
    <property type="entry name" value="PurM-like_C_sf"/>
</dbReference>
<protein>
    <recommendedName>
        <fullName evidence="3">phosphoribosylformylglycinamidine cyclo-ligase</fullName>
        <ecNumber evidence="3">6.3.3.1</ecNumber>
    </recommendedName>
    <alternativeName>
        <fullName evidence="8">AIR synthase</fullName>
    </alternativeName>
    <alternativeName>
        <fullName evidence="7">Phosphoribosyl-aminoimidazole synthetase</fullName>
    </alternativeName>
</protein>
<comment type="pathway">
    <text evidence="1">Purine metabolism; IMP biosynthesis via de novo pathway; 5-amino-1-(5-phospho-D-ribosyl)imidazole from N(2)-formyl-N(1)-(5-phospho-D-ribosyl)glycinamide: step 2/2.</text>
</comment>
<dbReference type="SUPFAM" id="SSF56042">
    <property type="entry name" value="PurM C-terminal domain-like"/>
    <property type="match status" value="1"/>
</dbReference>
<dbReference type="InterPro" id="IPR004733">
    <property type="entry name" value="PurM_cligase"/>
</dbReference>
<dbReference type="GO" id="GO:0004641">
    <property type="term" value="F:phosphoribosylformylglycinamidine cyclo-ligase activity"/>
    <property type="evidence" value="ECO:0007669"/>
    <property type="project" value="UniProtKB-EC"/>
</dbReference>
<comment type="caution">
    <text evidence="11">The sequence shown here is derived from an EMBL/GenBank/DDBJ whole genome shotgun (WGS) entry which is preliminary data.</text>
</comment>
<proteinExistence type="inferred from homology"/>
<dbReference type="Proteomes" id="UP000034595">
    <property type="component" value="Unassembled WGS sequence"/>
</dbReference>
<dbReference type="PANTHER" id="PTHR10520">
    <property type="entry name" value="TRIFUNCTIONAL PURINE BIOSYNTHETIC PROTEIN ADENOSINE-3-RELATED"/>
    <property type="match status" value="1"/>
</dbReference>
<keyword evidence="6" id="KW-0067">ATP-binding</keyword>
<evidence type="ECO:0000256" key="4">
    <source>
        <dbReference type="ARBA" id="ARBA00022598"/>
    </source>
</evidence>
<dbReference type="GO" id="GO:0046084">
    <property type="term" value="P:adenine biosynthetic process"/>
    <property type="evidence" value="ECO:0007669"/>
    <property type="project" value="TreeGrafter"/>
</dbReference>
<dbReference type="GO" id="GO:0005829">
    <property type="term" value="C:cytosol"/>
    <property type="evidence" value="ECO:0007669"/>
    <property type="project" value="TreeGrafter"/>
</dbReference>
<evidence type="ECO:0000256" key="2">
    <source>
        <dbReference type="ARBA" id="ARBA00010280"/>
    </source>
</evidence>
<evidence type="ECO:0000256" key="8">
    <source>
        <dbReference type="ARBA" id="ARBA00032931"/>
    </source>
</evidence>
<keyword evidence="4 11" id="KW-0436">Ligase</keyword>
<evidence type="ECO:0000256" key="1">
    <source>
        <dbReference type="ARBA" id="ARBA00004686"/>
    </source>
</evidence>
<dbReference type="Pfam" id="PF02769">
    <property type="entry name" value="AIRS_C"/>
    <property type="match status" value="1"/>
</dbReference>
<comment type="catalytic activity">
    <reaction evidence="9">
        <text>2-formamido-N(1)-(5-O-phospho-beta-D-ribosyl)acetamidine + ATP = 5-amino-1-(5-phospho-beta-D-ribosyl)imidazole + ADP + phosphate + H(+)</text>
        <dbReference type="Rhea" id="RHEA:23032"/>
        <dbReference type="ChEBI" id="CHEBI:15378"/>
        <dbReference type="ChEBI" id="CHEBI:30616"/>
        <dbReference type="ChEBI" id="CHEBI:43474"/>
        <dbReference type="ChEBI" id="CHEBI:137981"/>
        <dbReference type="ChEBI" id="CHEBI:147287"/>
        <dbReference type="ChEBI" id="CHEBI:456216"/>
        <dbReference type="EC" id="6.3.3.1"/>
    </reaction>
</comment>
<name>A0A0G1KDF8_9BACT</name>
<dbReference type="AlphaFoldDB" id="A0A0G1KDF8"/>
<dbReference type="InterPro" id="IPR036921">
    <property type="entry name" value="PurM-like_N_sf"/>
</dbReference>
<evidence type="ECO:0000313" key="11">
    <source>
        <dbReference type="EMBL" id="KKT81585.1"/>
    </source>
</evidence>
<evidence type="ECO:0000256" key="5">
    <source>
        <dbReference type="ARBA" id="ARBA00022741"/>
    </source>
</evidence>
<dbReference type="UniPathway" id="UPA00074">
    <property type="reaction ID" value="UER00129"/>
</dbReference>
<dbReference type="GO" id="GO:0004637">
    <property type="term" value="F:phosphoribosylamine-glycine ligase activity"/>
    <property type="evidence" value="ECO:0007669"/>
    <property type="project" value="TreeGrafter"/>
</dbReference>
<evidence type="ECO:0000256" key="9">
    <source>
        <dbReference type="ARBA" id="ARBA00049057"/>
    </source>
</evidence>
<evidence type="ECO:0000256" key="7">
    <source>
        <dbReference type="ARBA" id="ARBA00031908"/>
    </source>
</evidence>
<dbReference type="Gene3D" id="3.90.650.10">
    <property type="entry name" value="PurM-like C-terminal domain"/>
    <property type="match status" value="1"/>
</dbReference>
<dbReference type="EMBL" id="LCJQ01000007">
    <property type="protein sequence ID" value="KKT81585.1"/>
    <property type="molecule type" value="Genomic_DNA"/>
</dbReference>
<evidence type="ECO:0000313" key="12">
    <source>
        <dbReference type="Proteomes" id="UP000034595"/>
    </source>
</evidence>
<sequence>MSQTELTPDQKGLASLTLGEVIKQTKDNFPDPKYRPQALYDSAYYHQSAIKVGKHKVWLTADGIGTKPELAERMYHLTGDPTYFENLAHDTFAMVKGDTDRFGHFLLGVANIVDINTADPIVIDALAKGAKAACDEGCFAMINGETAELGYRTSGYGETRVNWNAVGLMLINPDKVILGDKLEPGQPIVGLQEKTIRSNGLSKARAIAEAAYLQKLGFASKTEYFLKNLDKLVDEYEVYGIQGYEIHFSDFMEDSEILNFFDKILGHNFLEQVLLPWHEEFPELAKELLRPSNLYGKLIYEAQGGVDGPKNIEITGAAHISGGGVPEKTKRMVEPKGLGAYIEAVFPDPEGIRLLLELNRDLPEQLVDDRSACMQWNRGLGFPIVTPTYNEVDNLIEMAHSLGQEAVIVGEIINKPQIEYHGHIWKY</sequence>
<feature type="domain" description="PurM-like C-terminal" evidence="10">
    <location>
        <begin position="297"/>
        <end position="419"/>
    </location>
</feature>
<evidence type="ECO:0000259" key="10">
    <source>
        <dbReference type="Pfam" id="PF02769"/>
    </source>
</evidence>
<dbReference type="GO" id="GO:0006189">
    <property type="term" value="P:'de novo' IMP biosynthetic process"/>
    <property type="evidence" value="ECO:0007669"/>
    <property type="project" value="UniProtKB-UniPathway"/>
</dbReference>
<reference evidence="11 12" key="1">
    <citation type="journal article" date="2015" name="Nature">
        <title>rRNA introns, odd ribosomes, and small enigmatic genomes across a large radiation of phyla.</title>
        <authorList>
            <person name="Brown C.T."/>
            <person name="Hug L.A."/>
            <person name="Thomas B.C."/>
            <person name="Sharon I."/>
            <person name="Castelle C.J."/>
            <person name="Singh A."/>
            <person name="Wilkins M.J."/>
            <person name="Williams K.H."/>
            <person name="Banfield J.F."/>
        </authorList>
    </citation>
    <scope>NUCLEOTIDE SEQUENCE [LARGE SCALE GENOMIC DNA]</scope>
</reference>
<gene>
    <name evidence="11" type="ORF">UW78_C0007G0007</name>
</gene>
<dbReference type="InterPro" id="IPR010918">
    <property type="entry name" value="PurM-like_C_dom"/>
</dbReference>
<evidence type="ECO:0000256" key="6">
    <source>
        <dbReference type="ARBA" id="ARBA00022840"/>
    </source>
</evidence>
<dbReference type="EC" id="6.3.3.1" evidence="3"/>